<evidence type="ECO:0000313" key="8">
    <source>
        <dbReference type="Proteomes" id="UP000235005"/>
    </source>
</evidence>
<dbReference type="EMBL" id="PKUS01000039">
    <property type="protein sequence ID" value="PLW67045.1"/>
    <property type="molecule type" value="Genomic_DNA"/>
</dbReference>
<reference evidence="7 8" key="1">
    <citation type="submission" date="2018-01" db="EMBL/GenBank/DDBJ databases">
        <title>The draft genome sequence of Halioglobus lutimaris HF004.</title>
        <authorList>
            <person name="Du Z.-J."/>
            <person name="Shi M.-J."/>
        </authorList>
    </citation>
    <scope>NUCLEOTIDE SEQUENCE [LARGE SCALE GENOMIC DNA]</scope>
    <source>
        <strain evidence="7 8">HF004</strain>
    </source>
</reference>
<feature type="transmembrane region" description="Helical" evidence="5">
    <location>
        <begin position="300"/>
        <end position="321"/>
    </location>
</feature>
<sequence length="393" mass="44456">MGLLLIFAGIFYQYVIRRQSFSIFSSPFSWLFFAYLFLVLIQAPLASINFNQSVLNGLVAVRQQFYYLSFFLFISVLKTPSDVFKFMKILTILSVIALILAAIDTFGPNIVRNQFDMGDGVSKIRSSIAVPTVPALNLISVIFLWQVSIWSFATDKSTRFWGRFLTVFLAGAHVWQQGRWRLLSIVVAALSMLVLKRRIKLLFSLVLVGITAVVIAEYRMETNIFLNPFISGMETVKEQKGSAAARMRQLEVDLEIFEKYPYVGGGTLAIRVNESDFSYRRKEEISRKADLGYTHLLKHLGILGIVWLVFFYILLWVYTILGSKNLPPEHQSITAFGYSYLVYFIVSFVMENHLMFPHSIILVCLVAAILSVASGEFNGNGEANSNSTKSGLE</sequence>
<keyword evidence="8" id="KW-1185">Reference proteome</keyword>
<protein>
    <recommendedName>
        <fullName evidence="6">O-antigen ligase-related domain-containing protein</fullName>
    </recommendedName>
</protein>
<dbReference type="GO" id="GO:0016020">
    <property type="term" value="C:membrane"/>
    <property type="evidence" value="ECO:0007669"/>
    <property type="project" value="UniProtKB-SubCell"/>
</dbReference>
<feature type="transmembrane region" description="Helical" evidence="5">
    <location>
        <begin position="333"/>
        <end position="350"/>
    </location>
</feature>
<evidence type="ECO:0000313" key="7">
    <source>
        <dbReference type="EMBL" id="PLW67045.1"/>
    </source>
</evidence>
<keyword evidence="3 5" id="KW-1133">Transmembrane helix</keyword>
<feature type="transmembrane region" description="Helical" evidence="5">
    <location>
        <begin position="59"/>
        <end position="77"/>
    </location>
</feature>
<comment type="subcellular location">
    <subcellularLocation>
        <location evidence="1">Membrane</location>
        <topology evidence="1">Multi-pass membrane protein</topology>
    </subcellularLocation>
</comment>
<evidence type="ECO:0000259" key="6">
    <source>
        <dbReference type="Pfam" id="PF04932"/>
    </source>
</evidence>
<name>A0A2N5WXU7_9GAMM</name>
<accession>A0A2N5WXU7</accession>
<feature type="transmembrane region" description="Helical" evidence="5">
    <location>
        <begin position="128"/>
        <end position="153"/>
    </location>
</feature>
<dbReference type="InterPro" id="IPR007016">
    <property type="entry name" value="O-antigen_ligase-rel_domated"/>
</dbReference>
<dbReference type="Pfam" id="PF04932">
    <property type="entry name" value="Wzy_C"/>
    <property type="match status" value="1"/>
</dbReference>
<gene>
    <name evidence="7" type="ORF">C0039_18685</name>
</gene>
<proteinExistence type="predicted"/>
<evidence type="ECO:0000256" key="4">
    <source>
        <dbReference type="ARBA" id="ARBA00023136"/>
    </source>
</evidence>
<feature type="transmembrane region" description="Helical" evidence="5">
    <location>
        <begin position="89"/>
        <end position="107"/>
    </location>
</feature>
<organism evidence="7 8">
    <name type="scientific">Pseudohalioglobus lutimaris</name>
    <dbReference type="NCBI Taxonomy" id="1737061"/>
    <lineage>
        <taxon>Bacteria</taxon>
        <taxon>Pseudomonadati</taxon>
        <taxon>Pseudomonadota</taxon>
        <taxon>Gammaproteobacteria</taxon>
        <taxon>Cellvibrionales</taxon>
        <taxon>Halieaceae</taxon>
        <taxon>Pseudohalioglobus</taxon>
    </lineage>
</organism>
<dbReference type="Proteomes" id="UP000235005">
    <property type="component" value="Unassembled WGS sequence"/>
</dbReference>
<evidence type="ECO:0000256" key="1">
    <source>
        <dbReference type="ARBA" id="ARBA00004141"/>
    </source>
</evidence>
<feature type="domain" description="O-antigen ligase-related" evidence="6">
    <location>
        <begin position="165"/>
        <end position="307"/>
    </location>
</feature>
<dbReference type="AlphaFoldDB" id="A0A2N5WXU7"/>
<feature type="transmembrane region" description="Helical" evidence="5">
    <location>
        <begin position="28"/>
        <end position="47"/>
    </location>
</feature>
<feature type="transmembrane region" description="Helical" evidence="5">
    <location>
        <begin position="356"/>
        <end position="373"/>
    </location>
</feature>
<evidence type="ECO:0000256" key="5">
    <source>
        <dbReference type="SAM" id="Phobius"/>
    </source>
</evidence>
<evidence type="ECO:0000256" key="3">
    <source>
        <dbReference type="ARBA" id="ARBA00022989"/>
    </source>
</evidence>
<evidence type="ECO:0000256" key="2">
    <source>
        <dbReference type="ARBA" id="ARBA00022692"/>
    </source>
</evidence>
<keyword evidence="4 5" id="KW-0472">Membrane</keyword>
<keyword evidence="2 5" id="KW-0812">Transmembrane</keyword>
<feature type="transmembrane region" description="Helical" evidence="5">
    <location>
        <begin position="202"/>
        <end position="220"/>
    </location>
</feature>
<comment type="caution">
    <text evidence="7">The sequence shown here is derived from an EMBL/GenBank/DDBJ whole genome shotgun (WGS) entry which is preliminary data.</text>
</comment>